<geneLocation type="plasmid" evidence="2 3">
    <name>pHS1</name>
</geneLocation>
<reference evidence="2 3" key="1">
    <citation type="journal article" date="2014" name="Genome Biol. Evol.">
        <title>Genome degeneration and adaptation in a nascent stage of symbiosis.</title>
        <authorList>
            <person name="Oakeson K.F."/>
            <person name="Gil R."/>
            <person name="Clayton A.L."/>
            <person name="Dunn D.M."/>
            <person name="von Niederhausern A.C."/>
            <person name="Hamil C."/>
            <person name="Aoyagi A."/>
            <person name="Duval B."/>
            <person name="Baca A."/>
            <person name="Silva F.J."/>
            <person name="Vallier A."/>
            <person name="Jackson D.G."/>
            <person name="Latorre A."/>
            <person name="Weiss R.B."/>
            <person name="Heddi A."/>
            <person name="Moya A."/>
            <person name="Dale C."/>
        </authorList>
    </citation>
    <scope>NUCLEOTIDE SEQUENCE [LARGE SCALE GENOMIC DNA]</scope>
    <source>
        <strain evidence="2 3">HS1</strain>
        <plasmid evidence="3">Plasmid pHS1</plasmid>
    </source>
</reference>
<dbReference type="PATRIC" id="fig|1239307.3.peg.4739"/>
<sequence length="237" mass="25280">MNYMRLDIARNVVSLLHRLPVPTTAKKSSGGVLRLVGRIDNTSAAPPKPVSSAKSENSGVKSQLPSKLKQSIANVFTTQNGSNAASLAKTNREGNGASVGKLNMAKFAHIEKCIGNKSASEVLSLIKENKAHSAEAINKPNTANVERTLGAQPQLSKAVSPAPLKMDGQGVPVPPPWMDSLPVVKHTSILETKDADVNTGSTAKFHSKPTQSSEGTLWSKNLLDDLQKAFNSLRQKR</sequence>
<dbReference type="Proteomes" id="UP000019028">
    <property type="component" value="Plasmid pHS1"/>
</dbReference>
<dbReference type="HOGENOM" id="CLU_1170038_0_0_6"/>
<dbReference type="EMBL" id="CP006570">
    <property type="protein sequence ID" value="AHF79246.1"/>
    <property type="molecule type" value="Genomic_DNA"/>
</dbReference>
<proteinExistence type="predicted"/>
<feature type="compositionally biased region" description="Polar residues" evidence="1">
    <location>
        <begin position="52"/>
        <end position="66"/>
    </location>
</feature>
<evidence type="ECO:0000313" key="2">
    <source>
        <dbReference type="EMBL" id="AHF79246.1"/>
    </source>
</evidence>
<dbReference type="AlphaFoldDB" id="W0HZI2"/>
<keyword evidence="2" id="KW-0614">Plasmid</keyword>
<protein>
    <submittedName>
        <fullName evidence="2">Uncharacterized protein</fullName>
    </submittedName>
</protein>
<dbReference type="KEGG" id="sod:Sant_P0201"/>
<feature type="region of interest" description="Disordered" evidence="1">
    <location>
        <begin position="39"/>
        <end position="66"/>
    </location>
</feature>
<name>W0HZI2_9GAMM</name>
<evidence type="ECO:0000256" key="1">
    <source>
        <dbReference type="SAM" id="MobiDB-lite"/>
    </source>
</evidence>
<gene>
    <name evidence="2" type="ORF">Sant_P0201</name>
</gene>
<organism evidence="2 3">
    <name type="scientific">Sodalis praecaptivus</name>
    <dbReference type="NCBI Taxonomy" id="1239307"/>
    <lineage>
        <taxon>Bacteria</taxon>
        <taxon>Pseudomonadati</taxon>
        <taxon>Pseudomonadota</taxon>
        <taxon>Gammaproteobacteria</taxon>
        <taxon>Enterobacterales</taxon>
        <taxon>Bruguierivoracaceae</taxon>
        <taxon>Sodalis</taxon>
    </lineage>
</organism>
<evidence type="ECO:0000313" key="3">
    <source>
        <dbReference type="Proteomes" id="UP000019028"/>
    </source>
</evidence>
<accession>W0HZI2</accession>
<keyword evidence="3" id="KW-1185">Reference proteome</keyword>